<dbReference type="Proteomes" id="UP001642483">
    <property type="component" value="Unassembled WGS sequence"/>
</dbReference>
<protein>
    <recommendedName>
        <fullName evidence="7">RING-type domain-containing protein</fullName>
    </recommendedName>
</protein>
<sequence>MFPCLNPWTPAMATFDARYRTFSNWPDHIRATKQELADAGFIYLNKGDRTKCFYCNGGLQFWSYNEEPWFEHAKWYPNCEYLLRRKGVEYVQSVASRFPNLNRPNTNNPTLRPSPPSASNAVCCSSGDSTSSCHTSRPAEADTYSRKEAFVERVEEEMSSEIIKLASLMGFEMESIRSIVERKLHTSGDKYTNLTSLVEDLQKDEHERNLHEGLKNKQVEQDIVSSKKQFVLENRNNERRDDNDKNEGPMDTENLAFPQSSDKTEERLETLKKDALCKVCLDRNSECVFSPCHHLCCCLQCASALKFCPICRVELKKIIKVYRS</sequence>
<dbReference type="InterPro" id="IPR001370">
    <property type="entry name" value="BIR_rpt"/>
</dbReference>
<dbReference type="Pfam" id="PF13920">
    <property type="entry name" value="zf-C3HC4_3"/>
    <property type="match status" value="1"/>
</dbReference>
<feature type="domain" description="RING-type" evidence="7">
    <location>
        <begin position="277"/>
        <end position="312"/>
    </location>
</feature>
<name>A0ABP0GMR2_CLALP</name>
<keyword evidence="2" id="KW-0479">Metal-binding</keyword>
<dbReference type="EMBL" id="CAWYQH010000130">
    <property type="protein sequence ID" value="CAK8693021.1"/>
    <property type="molecule type" value="Genomic_DNA"/>
</dbReference>
<keyword evidence="9" id="KW-1185">Reference proteome</keyword>
<comment type="caution">
    <text evidence="8">The sequence shown here is derived from an EMBL/GenBank/DDBJ whole genome shotgun (WGS) entry which is preliminary data.</text>
</comment>
<dbReference type="SUPFAM" id="SSF57924">
    <property type="entry name" value="Inhibitor of apoptosis (IAP) repeat"/>
    <property type="match status" value="1"/>
</dbReference>
<dbReference type="Gene3D" id="1.10.8.10">
    <property type="entry name" value="DNA helicase RuvA subunit, C-terminal domain"/>
    <property type="match status" value="1"/>
</dbReference>
<gene>
    <name evidence="8" type="ORF">CVLEPA_LOCUS26351</name>
</gene>
<evidence type="ECO:0000256" key="4">
    <source>
        <dbReference type="ARBA" id="ARBA00022833"/>
    </source>
</evidence>
<dbReference type="Gene3D" id="1.10.1170.10">
    <property type="entry name" value="Inhibitor Of Apoptosis Protein (2mihbC-IAP-1), Chain A"/>
    <property type="match status" value="1"/>
</dbReference>
<dbReference type="Gene3D" id="3.30.40.10">
    <property type="entry name" value="Zinc/RING finger domain, C3HC4 (zinc finger)"/>
    <property type="match status" value="1"/>
</dbReference>
<evidence type="ECO:0000313" key="9">
    <source>
        <dbReference type="Proteomes" id="UP001642483"/>
    </source>
</evidence>
<evidence type="ECO:0000256" key="1">
    <source>
        <dbReference type="ARBA" id="ARBA00006672"/>
    </source>
</evidence>
<dbReference type="PANTHER" id="PTHR10044">
    <property type="entry name" value="INHIBITOR OF APOPTOSIS"/>
    <property type="match status" value="1"/>
</dbReference>
<dbReference type="PROSITE" id="PS50089">
    <property type="entry name" value="ZF_RING_2"/>
    <property type="match status" value="1"/>
</dbReference>
<proteinExistence type="inferred from homology"/>
<dbReference type="InterPro" id="IPR050784">
    <property type="entry name" value="IAP"/>
</dbReference>
<dbReference type="PANTHER" id="PTHR10044:SF139">
    <property type="entry name" value="DEATH-ASSOCIATED INHIBITOR OF APOPTOSIS 2"/>
    <property type="match status" value="1"/>
</dbReference>
<dbReference type="InterPro" id="IPR013083">
    <property type="entry name" value="Znf_RING/FYVE/PHD"/>
</dbReference>
<dbReference type="SMART" id="SM00238">
    <property type="entry name" value="BIR"/>
    <property type="match status" value="1"/>
</dbReference>
<dbReference type="Pfam" id="PF00653">
    <property type="entry name" value="BIR"/>
    <property type="match status" value="1"/>
</dbReference>
<evidence type="ECO:0000256" key="3">
    <source>
        <dbReference type="ARBA" id="ARBA00022771"/>
    </source>
</evidence>
<keyword evidence="4" id="KW-0862">Zinc</keyword>
<feature type="compositionally biased region" description="Basic and acidic residues" evidence="6">
    <location>
        <begin position="235"/>
        <end position="248"/>
    </location>
</feature>
<evidence type="ECO:0000313" key="8">
    <source>
        <dbReference type="EMBL" id="CAK8693021.1"/>
    </source>
</evidence>
<evidence type="ECO:0000256" key="2">
    <source>
        <dbReference type="ARBA" id="ARBA00022723"/>
    </source>
</evidence>
<feature type="region of interest" description="Disordered" evidence="6">
    <location>
        <begin position="234"/>
        <end position="264"/>
    </location>
</feature>
<keyword evidence="3 5" id="KW-0863">Zinc-finger</keyword>
<dbReference type="PROSITE" id="PS50143">
    <property type="entry name" value="BIR_REPEAT_2"/>
    <property type="match status" value="1"/>
</dbReference>
<evidence type="ECO:0000256" key="6">
    <source>
        <dbReference type="SAM" id="MobiDB-lite"/>
    </source>
</evidence>
<dbReference type="InterPro" id="IPR001841">
    <property type="entry name" value="Znf_RING"/>
</dbReference>
<comment type="similarity">
    <text evidence="1">Belongs to the IAP family.</text>
</comment>
<dbReference type="CDD" id="cd00022">
    <property type="entry name" value="BIR"/>
    <property type="match status" value="1"/>
</dbReference>
<evidence type="ECO:0000256" key="5">
    <source>
        <dbReference type="PROSITE-ProRule" id="PRU00175"/>
    </source>
</evidence>
<reference evidence="8 9" key="1">
    <citation type="submission" date="2024-02" db="EMBL/GenBank/DDBJ databases">
        <authorList>
            <person name="Daric V."/>
            <person name="Darras S."/>
        </authorList>
    </citation>
    <scope>NUCLEOTIDE SEQUENCE [LARGE SCALE GENOMIC DNA]</scope>
</reference>
<evidence type="ECO:0000259" key="7">
    <source>
        <dbReference type="PROSITE" id="PS50089"/>
    </source>
</evidence>
<organism evidence="8 9">
    <name type="scientific">Clavelina lepadiformis</name>
    <name type="common">Light-bulb sea squirt</name>
    <name type="synonym">Ascidia lepadiformis</name>
    <dbReference type="NCBI Taxonomy" id="159417"/>
    <lineage>
        <taxon>Eukaryota</taxon>
        <taxon>Metazoa</taxon>
        <taxon>Chordata</taxon>
        <taxon>Tunicata</taxon>
        <taxon>Ascidiacea</taxon>
        <taxon>Aplousobranchia</taxon>
        <taxon>Clavelinidae</taxon>
        <taxon>Clavelina</taxon>
    </lineage>
</organism>
<accession>A0ABP0GMR2</accession>